<evidence type="ECO:0000313" key="3">
    <source>
        <dbReference type="Proteomes" id="UP000198779"/>
    </source>
</evidence>
<dbReference type="Proteomes" id="UP000199134">
    <property type="component" value="Unassembled WGS sequence"/>
</dbReference>
<dbReference type="OrthoDB" id="384098at2"/>
<reference evidence="1 4" key="1">
    <citation type="submission" date="2016-10" db="EMBL/GenBank/DDBJ databases">
        <authorList>
            <person name="de Groot N.N."/>
        </authorList>
    </citation>
    <scope>NUCLEOTIDE SEQUENCE [LARGE SCALE GENOMIC DNA]</scope>
    <source>
        <strain evidence="4">BP1-145</strain>
        <strain evidence="1">BP1-148</strain>
    </source>
</reference>
<proteinExistence type="predicted"/>
<accession>A0A1H0HJ77</accession>
<name>A0A1H0HJ77_9BACT</name>
<dbReference type="STRING" id="645274.SAMN04487901_10859"/>
<evidence type="ECO:0000313" key="1">
    <source>
        <dbReference type="EMBL" id="SDG72248.1"/>
    </source>
</evidence>
<dbReference type="Proteomes" id="UP000198779">
    <property type="component" value="Unassembled WGS sequence"/>
</dbReference>
<evidence type="ECO:0008006" key="5">
    <source>
        <dbReference type="Google" id="ProtNLM"/>
    </source>
</evidence>
<dbReference type="AlphaFoldDB" id="A0A1H0HJ77"/>
<sequence length="294" mass="32862">MPNSNVFLIAGHQVCIRFADTTVNSMTLLPSFGAFQCCQESDDFLFTLTVDDTIRPAGNKKLVRKFDTGNGDTLVYQLPDGGYQFIIRDIHDRDCCLLIANSDFSDCRCALNGDWLMRSFGLNDALMLAYAFAGAYRHTMLIHASTIMHHGYGYPFIAQSGTGKSTHSSLWLKHIEDCQLMNDDNPIVRIMDDGLPYIFGSPWSGKTPCYRPVRARLGAVTRIERAPQNRIEQLGPVQAFASVLPACSSMKWDAVIYNHLCDAVSRIIETTPVYTLYCLPDQEAAVLCHKTITR</sequence>
<accession>A0A1G7WK65</accession>
<protein>
    <recommendedName>
        <fullName evidence="5">Phosphoenolpyruvate carboxykinase</fullName>
    </recommendedName>
</protein>
<gene>
    <name evidence="2" type="ORF">SAMN04487900_11170</name>
    <name evidence="1" type="ORF">SAMN04487901_10859</name>
</gene>
<keyword evidence="3" id="KW-1185">Reference proteome</keyword>
<reference evidence="2 3" key="2">
    <citation type="submission" date="2016-10" db="EMBL/GenBank/DDBJ databases">
        <authorList>
            <person name="Varghese N."/>
            <person name="Submissions S."/>
        </authorList>
    </citation>
    <scope>NUCLEOTIDE SEQUENCE</scope>
    <source>
        <strain evidence="2">BP1-145</strain>
        <strain evidence="3">BP1-148</strain>
    </source>
</reference>
<organism evidence="2 4">
    <name type="scientific">Prevotella communis</name>
    <dbReference type="NCBI Taxonomy" id="2913614"/>
    <lineage>
        <taxon>Bacteria</taxon>
        <taxon>Pseudomonadati</taxon>
        <taxon>Bacteroidota</taxon>
        <taxon>Bacteroidia</taxon>
        <taxon>Bacteroidales</taxon>
        <taxon>Prevotellaceae</taxon>
        <taxon>Prevotella</taxon>
    </lineage>
</organism>
<dbReference type="RefSeq" id="WP_091817341.1">
    <property type="nucleotide sequence ID" value="NZ_CP091790.1"/>
</dbReference>
<dbReference type="EMBL" id="FNCQ01000008">
    <property type="protein sequence ID" value="SDG72248.1"/>
    <property type="molecule type" value="Genomic_DNA"/>
</dbReference>
<dbReference type="EMBL" id="FNIW01000011">
    <property type="protein sequence ID" value="SDO19094.1"/>
    <property type="molecule type" value="Genomic_DNA"/>
</dbReference>
<evidence type="ECO:0000313" key="4">
    <source>
        <dbReference type="Proteomes" id="UP000199134"/>
    </source>
</evidence>
<dbReference type="SUPFAM" id="SSF53795">
    <property type="entry name" value="PEP carboxykinase-like"/>
    <property type="match status" value="1"/>
</dbReference>
<evidence type="ECO:0000313" key="2">
    <source>
        <dbReference type="EMBL" id="SDO19094.1"/>
    </source>
</evidence>